<organism evidence="11 12">
    <name type="scientific">Serratia rubidaea</name>
    <name type="common">Serratia marinorubra</name>
    <dbReference type="NCBI Taxonomy" id="61652"/>
    <lineage>
        <taxon>Bacteria</taxon>
        <taxon>Pseudomonadati</taxon>
        <taxon>Pseudomonadota</taxon>
        <taxon>Gammaproteobacteria</taxon>
        <taxon>Enterobacterales</taxon>
        <taxon>Yersiniaceae</taxon>
        <taxon>Serratia</taxon>
    </lineage>
</organism>
<dbReference type="InterPro" id="IPR050646">
    <property type="entry name" value="Cas1"/>
</dbReference>
<keyword evidence="7 10" id="KW-0238">DNA-binding</keyword>
<dbReference type="PANTHER" id="PTHR34353:SF2">
    <property type="entry name" value="CRISPR-ASSOCIATED ENDONUCLEASE CAS1 1"/>
    <property type="match status" value="1"/>
</dbReference>
<keyword evidence="3 10" id="KW-0255">Endonuclease</keyword>
<evidence type="ECO:0000256" key="4">
    <source>
        <dbReference type="ARBA" id="ARBA00022801"/>
    </source>
</evidence>
<gene>
    <name evidence="10" type="primary">cas1</name>
    <name evidence="11" type="ORF">NCTC12971_03877</name>
</gene>
<evidence type="ECO:0000256" key="3">
    <source>
        <dbReference type="ARBA" id="ARBA00022759"/>
    </source>
</evidence>
<dbReference type="GeneID" id="61766662"/>
<dbReference type="GO" id="GO:0043571">
    <property type="term" value="P:maintenance of CRISPR repeat elements"/>
    <property type="evidence" value="ECO:0007669"/>
    <property type="project" value="UniProtKB-UniRule"/>
</dbReference>
<dbReference type="GO" id="GO:0051607">
    <property type="term" value="P:defense response to virus"/>
    <property type="evidence" value="ECO:0007669"/>
    <property type="project" value="UniProtKB-UniRule"/>
</dbReference>
<keyword evidence="8 10" id="KW-0464">Manganese</keyword>
<evidence type="ECO:0000256" key="7">
    <source>
        <dbReference type="ARBA" id="ARBA00023125"/>
    </source>
</evidence>
<keyword evidence="5 10" id="KW-0460">Magnesium</keyword>
<protein>
    <recommendedName>
        <fullName evidence="10">CRISPR-associated endonuclease Cas1</fullName>
        <ecNumber evidence="10">3.1.-.-</ecNumber>
    </recommendedName>
</protein>
<dbReference type="NCBIfam" id="TIGR03640">
    <property type="entry name" value="cas1_DVULG"/>
    <property type="match status" value="1"/>
</dbReference>
<dbReference type="GO" id="GO:0003677">
    <property type="term" value="F:DNA binding"/>
    <property type="evidence" value="ECO:0007669"/>
    <property type="project" value="UniProtKB-KW"/>
</dbReference>
<keyword evidence="4 10" id="KW-0378">Hydrolase</keyword>
<dbReference type="Pfam" id="PF01867">
    <property type="entry name" value="Cas_Cas1"/>
    <property type="match status" value="1"/>
</dbReference>
<dbReference type="GO" id="GO:0046872">
    <property type="term" value="F:metal ion binding"/>
    <property type="evidence" value="ECO:0007669"/>
    <property type="project" value="UniProtKB-UniRule"/>
</dbReference>
<comment type="cofactor">
    <cofactor evidence="10">
        <name>Mg(2+)</name>
        <dbReference type="ChEBI" id="CHEBI:18420"/>
    </cofactor>
    <cofactor evidence="10">
        <name>Mn(2+)</name>
        <dbReference type="ChEBI" id="CHEBI:29035"/>
    </cofactor>
</comment>
<comment type="subunit">
    <text evidence="9 10">Homodimer, forms a heterotetramer with a Cas2 homodimer.</text>
</comment>
<name>A0A4U9HLF5_SERRU</name>
<keyword evidence="1 10" id="KW-0540">Nuclease</keyword>
<evidence type="ECO:0000256" key="2">
    <source>
        <dbReference type="ARBA" id="ARBA00022723"/>
    </source>
</evidence>
<keyword evidence="2 10" id="KW-0479">Metal-binding</keyword>
<dbReference type="InterPro" id="IPR019856">
    <property type="entry name" value="CRISPR-assoc_Cas1_DVULG"/>
</dbReference>
<evidence type="ECO:0000256" key="5">
    <source>
        <dbReference type="ARBA" id="ARBA00022842"/>
    </source>
</evidence>
<feature type="binding site" evidence="10">
    <location>
        <position position="232"/>
    </location>
    <ligand>
        <name>Mn(2+)</name>
        <dbReference type="ChEBI" id="CHEBI:29035"/>
    </ligand>
</feature>
<proteinExistence type="inferred from homology"/>
<evidence type="ECO:0000313" key="11">
    <source>
        <dbReference type="EMBL" id="VTP65052.1"/>
    </source>
</evidence>
<reference evidence="11 12" key="1">
    <citation type="submission" date="2019-05" db="EMBL/GenBank/DDBJ databases">
        <authorList>
            <consortium name="Pathogen Informatics"/>
        </authorList>
    </citation>
    <scope>NUCLEOTIDE SEQUENCE [LARGE SCALE GENOMIC DNA]</scope>
    <source>
        <strain evidence="11 12">NCTC12971</strain>
    </source>
</reference>
<evidence type="ECO:0000256" key="8">
    <source>
        <dbReference type="ARBA" id="ARBA00023211"/>
    </source>
</evidence>
<dbReference type="EMBL" id="LR590463">
    <property type="protein sequence ID" value="VTP65052.1"/>
    <property type="molecule type" value="Genomic_DNA"/>
</dbReference>
<dbReference type="PANTHER" id="PTHR34353">
    <property type="entry name" value="CRISPR-ASSOCIATED ENDONUCLEASE CAS1 1"/>
    <property type="match status" value="1"/>
</dbReference>
<dbReference type="Proteomes" id="UP000307968">
    <property type="component" value="Chromosome"/>
</dbReference>
<dbReference type="Gene3D" id="3.100.10.20">
    <property type="entry name" value="CRISPR-associated endonuclease Cas1, N-terminal domain"/>
    <property type="match status" value="1"/>
</dbReference>
<keyword evidence="6 10" id="KW-0051">Antiviral defense</keyword>
<evidence type="ECO:0000256" key="6">
    <source>
        <dbReference type="ARBA" id="ARBA00023118"/>
    </source>
</evidence>
<dbReference type="InterPro" id="IPR042211">
    <property type="entry name" value="CRISPR-assoc_Cas1_N"/>
</dbReference>
<dbReference type="GO" id="GO:0016787">
    <property type="term" value="F:hydrolase activity"/>
    <property type="evidence" value="ECO:0007669"/>
    <property type="project" value="UniProtKB-KW"/>
</dbReference>
<dbReference type="CDD" id="cd09721">
    <property type="entry name" value="Cas1_I-C"/>
    <property type="match status" value="1"/>
</dbReference>
<dbReference type="NCBIfam" id="TIGR00287">
    <property type="entry name" value="cas1"/>
    <property type="match status" value="1"/>
</dbReference>
<dbReference type="InterPro" id="IPR042206">
    <property type="entry name" value="CRISPR-assoc_Cas1_C"/>
</dbReference>
<dbReference type="EC" id="3.1.-.-" evidence="10"/>
<dbReference type="HAMAP" id="MF_01470">
    <property type="entry name" value="Cas1"/>
    <property type="match status" value="1"/>
</dbReference>
<evidence type="ECO:0000256" key="9">
    <source>
        <dbReference type="ARBA" id="ARBA00038592"/>
    </source>
</evidence>
<dbReference type="InterPro" id="IPR002729">
    <property type="entry name" value="CRISPR-assoc_Cas1"/>
</dbReference>
<feature type="binding site" evidence="10">
    <location>
        <position position="165"/>
    </location>
    <ligand>
        <name>Mn(2+)</name>
        <dbReference type="ChEBI" id="CHEBI:29035"/>
    </ligand>
</feature>
<dbReference type="AlphaFoldDB" id="A0A4U9HLF5"/>
<evidence type="ECO:0000256" key="10">
    <source>
        <dbReference type="HAMAP-Rule" id="MF_01470"/>
    </source>
</evidence>
<dbReference type="RefSeq" id="WP_054305174.1">
    <property type="nucleotide sequence ID" value="NZ_CAMIPJ010000001.1"/>
</dbReference>
<comment type="function">
    <text evidence="10">CRISPR (clustered regularly interspaced short palindromic repeat), is an adaptive immune system that provides protection against mobile genetic elements (viruses, transposable elements and conjugative plasmids). CRISPR clusters contain spacers, sequences complementary to antecedent mobile elements, and target invading nucleic acids. CRISPR clusters are transcribed and processed into CRISPR RNA (crRNA). Acts as a dsDNA endonuclease. Involved in the integration of spacer DNA into the CRISPR cassette.</text>
</comment>
<evidence type="ECO:0000313" key="12">
    <source>
        <dbReference type="Proteomes" id="UP000307968"/>
    </source>
</evidence>
<comment type="similarity">
    <text evidence="10">Belongs to the CRISPR-associated endonuclease Cas1 family.</text>
</comment>
<evidence type="ECO:0000256" key="1">
    <source>
        <dbReference type="ARBA" id="ARBA00022722"/>
    </source>
</evidence>
<dbReference type="Gene3D" id="1.20.120.920">
    <property type="entry name" value="CRISPR-associated endonuclease Cas1, C-terminal domain"/>
    <property type="match status" value="1"/>
</dbReference>
<sequence length="341" mass="38795">MKKLQNCLYINRDGAYLHKERETLLIEQSIDGQRQKLLQVPIHSVGNIFCFGNIMVSPQLMGFCGENGTQLSFFDRFGRFQARVVGKQTGNVLLRRAQFRCSENGDATIARNVVAAKIQSSRVVLMRHLRTYGEQTDIRVATHRMRQIVAELAVQTDINRIRGLEGEAASHYFGVFDRLLTRRSGFVFDGRNRRPPRDPVNAMLSFLYSLMSKEISGALQGVGLDPQVGFLHVERPGRDSLALDLLEEFRAPIIDRLVLTLINRQQLKTADFTTDILGGVILKEDARKLVLQAWQTKKQEEIIHPFLQEKVAIGLLPHVQAMLLSRHLRGDLAVYPPYTYR</sequence>
<accession>A0A4U9HLF5</accession>
<dbReference type="GO" id="GO:0004520">
    <property type="term" value="F:DNA endonuclease activity"/>
    <property type="evidence" value="ECO:0007669"/>
    <property type="project" value="InterPro"/>
</dbReference>
<feature type="binding site" evidence="10">
    <location>
        <position position="247"/>
    </location>
    <ligand>
        <name>Mn(2+)</name>
        <dbReference type="ChEBI" id="CHEBI:29035"/>
    </ligand>
</feature>